<proteinExistence type="predicted"/>
<dbReference type="EMBL" id="LR862129">
    <property type="protein sequence ID" value="CAD1817331.1"/>
    <property type="molecule type" value="Genomic_DNA"/>
</dbReference>
<name>A0A6V7NFK2_ANACO</name>
<evidence type="ECO:0000313" key="1">
    <source>
        <dbReference type="EMBL" id="CAD1817331.1"/>
    </source>
</evidence>
<protein>
    <submittedName>
        <fullName evidence="1">Uncharacterized protein</fullName>
    </submittedName>
</protein>
<organism evidence="1">
    <name type="scientific">Ananas comosus var. bracteatus</name>
    <name type="common">red pineapple</name>
    <dbReference type="NCBI Taxonomy" id="296719"/>
    <lineage>
        <taxon>Eukaryota</taxon>
        <taxon>Viridiplantae</taxon>
        <taxon>Streptophyta</taxon>
        <taxon>Embryophyta</taxon>
        <taxon>Tracheophyta</taxon>
        <taxon>Spermatophyta</taxon>
        <taxon>Magnoliopsida</taxon>
        <taxon>Liliopsida</taxon>
        <taxon>Poales</taxon>
        <taxon>Bromeliaceae</taxon>
        <taxon>Bromelioideae</taxon>
        <taxon>Ananas</taxon>
    </lineage>
</organism>
<sequence length="107" mass="11545">MESTRANSAKSALGRFYSRGSVTGRERPVPERCLREVALGDRSLAGEDRSPRLMVAADARGNRSLGWGDRFPNACIGGRLSGTGPRSGRPVPPPANCLVRAVHRMEK</sequence>
<accession>A0A6V7NFK2</accession>
<gene>
    <name evidence="1" type="ORF">CB5_LOCUS542</name>
</gene>
<reference evidence="1" key="1">
    <citation type="submission" date="2020-07" db="EMBL/GenBank/DDBJ databases">
        <authorList>
            <person name="Lin J."/>
        </authorList>
    </citation>
    <scope>NUCLEOTIDE SEQUENCE</scope>
</reference>
<dbReference type="AlphaFoldDB" id="A0A6V7NFK2"/>